<evidence type="ECO:0000313" key="2">
    <source>
        <dbReference type="Proteomes" id="UP000259864"/>
    </source>
</evidence>
<accession>A0A3B0P1W0</accession>
<sequence>MLYLAANPEETNLLIKRYLYKKDFMRLIKNINFNDNLTIKEIKQKIW</sequence>
<dbReference type="Proteomes" id="UP000259864">
    <property type="component" value="Chromosome 1"/>
</dbReference>
<dbReference type="KEGG" id="mala:NCTC10135_01153"/>
<proteinExistence type="predicted"/>
<feature type="non-terminal residue" evidence="1">
    <location>
        <position position="47"/>
    </location>
</feature>
<dbReference type="AlphaFoldDB" id="A0A3B0P1W0"/>
<reference evidence="2" key="1">
    <citation type="submission" date="2018-06" db="EMBL/GenBank/DDBJ databases">
        <authorList>
            <consortium name="Pathogen Informatics"/>
        </authorList>
    </citation>
    <scope>NUCLEOTIDE SEQUENCE [LARGE SCALE GENOMIC DNA]</scope>
    <source>
        <strain evidence="2">NCTC10135</strain>
    </source>
</reference>
<name>A0A3B0P1W0_9BACT</name>
<gene>
    <name evidence="1" type="ORF">NCTC10135_01153</name>
</gene>
<dbReference type="EMBL" id="LS991949">
    <property type="protein sequence ID" value="SYV90629.1"/>
    <property type="molecule type" value="Genomic_DNA"/>
</dbReference>
<evidence type="ECO:0000313" key="1">
    <source>
        <dbReference type="EMBL" id="SYV90629.1"/>
    </source>
</evidence>
<organism evidence="1 2">
    <name type="scientific">Metamycoplasma alkalescens</name>
    <dbReference type="NCBI Taxonomy" id="45363"/>
    <lineage>
        <taxon>Bacteria</taxon>
        <taxon>Bacillati</taxon>
        <taxon>Mycoplasmatota</taxon>
        <taxon>Mycoplasmoidales</taxon>
        <taxon>Metamycoplasmataceae</taxon>
        <taxon>Metamycoplasma</taxon>
    </lineage>
</organism>
<protein>
    <submittedName>
        <fullName evidence="1">Uncharacterized protein</fullName>
    </submittedName>
</protein>